<sequence>MALALYRRYRPDTFDGIIGQDQVTIPLSRALDENRLTHAYLFSGPRGCGKTSSARIFARCVNCAKGPTSHPCGECESCRDLATGGPGSIDVVEIDAASHNGVDDARELRERAGFAPARDRYKIFILDEAHMVTQQGFNALLKIVEEPPEHVMFIFATTEPDKVIGTIRSRTHHYPFRLVPREIMGPYLEKICGQEQVQADPGVLKLTMRAGGGSVRDTLSVLDQLMVGSVDGRITYDSAVALLGFTPEALISQAVDAVINHDGPALYGIIQKVVVGGFEPQRFVEDLLARVRDLLVLKLAGDQAESVLSEESESDEADGLHRQADALDLSLLTAMADVINKTLASMGGATSPRMRLELLAARLLAIGCEPVEQKVQAGGQRAPLGGQDGYGPASGGAHAGFIGSERRKSETGRPQQKEPTAQAAAGTGPGSDSGRDSDAGRGPLTAPGQSEDSGARGRDAQGLPDKGPQATDRTHEAEGPARPGQGRGVPAEGELDKRWDALVAALPPQVAEYVVRSKVPTVSMRQGPSGRQMLALTFDRPLSQHAFAMAVASSPVDGETAVPKIVLVRARQEFGAKTMIAPSGVAANGEKVESVNRMSPERRAEVKKQVALAKANLTAVNLGSALKPRAGSGVGRGAGNTAEDQGSAAEGDGSSADAGTADDGSGVHPAGPPSGGPVGSGPASAPLPDVSTSAQATSSPSDSLPSAGFASTDSYVTPDSDEEDPWALSQQAPVISMQETQEDGGSSSPNRNAHAGVDGNADGPAHDAKKVAVPDLSDDTDPWALPDQDEADDGAAAGSAPDPEGNSPSEPGQGSGDLSPSRNSAVVDSVGTGQPAVAGGIGSDSTRVVQVNGGWSGSESDGPVQAVGAGQPAQPAQPAQAARAPQVGDGAGTPIGFRAQGESGEGKDPEDPSEHTVDPDEDAYSLNDSRLGADTAMDQDQLADLFDVKQVEDFAADDPRNPLNVQKHKRQQQQRQQEGE</sequence>
<evidence type="ECO:0000256" key="1">
    <source>
        <dbReference type="ARBA" id="ARBA00006360"/>
    </source>
</evidence>
<feature type="compositionally biased region" description="Low complexity" evidence="12">
    <location>
        <begin position="646"/>
        <end position="669"/>
    </location>
</feature>
<keyword evidence="15" id="KW-1185">Reference proteome</keyword>
<dbReference type="EC" id="2.7.7.7" evidence="2"/>
<feature type="compositionally biased region" description="Polar residues" evidence="12">
    <location>
        <begin position="690"/>
        <end position="717"/>
    </location>
</feature>
<proteinExistence type="inferred from homology"/>
<gene>
    <name evidence="14" type="primary">dnaX</name>
    <name evidence="14" type="ORF">V8P97_00795</name>
</gene>
<dbReference type="InterPro" id="IPR022754">
    <property type="entry name" value="DNA_pol_III_gamma-3"/>
</dbReference>
<dbReference type="NCBIfam" id="TIGR02397">
    <property type="entry name" value="dnaX_nterm"/>
    <property type="match status" value="1"/>
</dbReference>
<keyword evidence="4 14" id="KW-0548">Nucleotidyltransferase</keyword>
<dbReference type="InterPro" id="IPR027417">
    <property type="entry name" value="P-loop_NTPase"/>
</dbReference>
<evidence type="ECO:0000256" key="6">
    <source>
        <dbReference type="ARBA" id="ARBA00022723"/>
    </source>
</evidence>
<keyword evidence="6" id="KW-0479">Metal-binding</keyword>
<evidence type="ECO:0000313" key="14">
    <source>
        <dbReference type="EMBL" id="MEK0306020.1"/>
    </source>
</evidence>
<keyword evidence="5" id="KW-0235">DNA replication</keyword>
<evidence type="ECO:0000256" key="9">
    <source>
        <dbReference type="ARBA" id="ARBA00022840"/>
    </source>
</evidence>
<feature type="compositionally biased region" description="Low complexity" evidence="12">
    <location>
        <begin position="794"/>
        <end position="805"/>
    </location>
</feature>
<dbReference type="InterPro" id="IPR050238">
    <property type="entry name" value="DNA_Rep/Repair_Clamp_Loader"/>
</dbReference>
<feature type="region of interest" description="Disordered" evidence="12">
    <location>
        <begin position="953"/>
        <end position="980"/>
    </location>
</feature>
<dbReference type="InterPro" id="IPR012763">
    <property type="entry name" value="DNA_pol_III_sug/sutau_N"/>
</dbReference>
<evidence type="ECO:0000256" key="11">
    <source>
        <dbReference type="ARBA" id="ARBA00049244"/>
    </source>
</evidence>
<dbReference type="PANTHER" id="PTHR11669">
    <property type="entry name" value="REPLICATION FACTOR C / DNA POLYMERASE III GAMMA-TAU SUBUNIT"/>
    <property type="match status" value="1"/>
</dbReference>
<comment type="caution">
    <text evidence="14">The sequence shown here is derived from an EMBL/GenBank/DDBJ whole genome shotgun (WGS) entry which is preliminary data.</text>
</comment>
<feature type="compositionally biased region" description="Basic and acidic residues" evidence="12">
    <location>
        <begin position="904"/>
        <end position="918"/>
    </location>
</feature>
<feature type="compositionally biased region" description="Acidic residues" evidence="12">
    <location>
        <begin position="776"/>
        <end position="793"/>
    </location>
</feature>
<reference evidence="14 15" key="1">
    <citation type="submission" date="2024-02" db="EMBL/GenBank/DDBJ databases">
        <title>Bifidobacterium honeyensis sp. nov., isolated from the comb honey.</title>
        <authorList>
            <person name="Liu W."/>
            <person name="Li Y."/>
        </authorList>
    </citation>
    <scope>NUCLEOTIDE SEQUENCE [LARGE SCALE GENOMIC DNA]</scope>
    <source>
        <strain evidence="14 15">IMAU50988</strain>
    </source>
</reference>
<feature type="domain" description="AAA+ ATPase" evidence="13">
    <location>
        <begin position="36"/>
        <end position="177"/>
    </location>
</feature>
<keyword evidence="10" id="KW-0239">DNA-directed DNA polymerase</keyword>
<dbReference type="CDD" id="cd18137">
    <property type="entry name" value="HLD_clamp_pol_III_gamma_tau"/>
    <property type="match status" value="1"/>
</dbReference>
<dbReference type="CDD" id="cd00009">
    <property type="entry name" value="AAA"/>
    <property type="match status" value="1"/>
</dbReference>
<dbReference type="SUPFAM" id="SSF52540">
    <property type="entry name" value="P-loop containing nucleoside triphosphate hydrolases"/>
    <property type="match status" value="1"/>
</dbReference>
<evidence type="ECO:0000256" key="7">
    <source>
        <dbReference type="ARBA" id="ARBA00022741"/>
    </source>
</evidence>
<dbReference type="Pfam" id="PF22608">
    <property type="entry name" value="DNAX_ATPase_lid"/>
    <property type="match status" value="1"/>
</dbReference>
<protein>
    <recommendedName>
        <fullName evidence="2">DNA-directed DNA polymerase</fullName>
        <ecNumber evidence="2">2.7.7.7</ecNumber>
    </recommendedName>
</protein>
<dbReference type="Pfam" id="PF13177">
    <property type="entry name" value="DNA_pol3_delta2"/>
    <property type="match status" value="1"/>
</dbReference>
<comment type="similarity">
    <text evidence="1">Belongs to the DnaX/STICHEL family.</text>
</comment>
<evidence type="ECO:0000256" key="5">
    <source>
        <dbReference type="ARBA" id="ARBA00022705"/>
    </source>
</evidence>
<dbReference type="InterPro" id="IPR045085">
    <property type="entry name" value="HLD_clamp_pol_III_gamma_tau"/>
</dbReference>
<feature type="compositionally biased region" description="Low complexity" evidence="12">
    <location>
        <begin position="862"/>
        <end position="888"/>
    </location>
</feature>
<name>A0ABU8ZLX0_9BIFI</name>
<evidence type="ECO:0000259" key="13">
    <source>
        <dbReference type="SMART" id="SM00382"/>
    </source>
</evidence>
<keyword evidence="8" id="KW-0862">Zinc</keyword>
<dbReference type="Gene3D" id="3.40.50.300">
    <property type="entry name" value="P-loop containing nucleotide triphosphate hydrolases"/>
    <property type="match status" value="1"/>
</dbReference>
<dbReference type="Proteomes" id="UP001373159">
    <property type="component" value="Unassembled WGS sequence"/>
</dbReference>
<evidence type="ECO:0000256" key="4">
    <source>
        <dbReference type="ARBA" id="ARBA00022695"/>
    </source>
</evidence>
<dbReference type="PANTHER" id="PTHR11669:SF0">
    <property type="entry name" value="PROTEIN STICHEL-LIKE 2"/>
    <property type="match status" value="1"/>
</dbReference>
<dbReference type="SMART" id="SM00382">
    <property type="entry name" value="AAA"/>
    <property type="match status" value="1"/>
</dbReference>
<keyword evidence="9" id="KW-0067">ATP-binding</keyword>
<dbReference type="Gene3D" id="1.20.272.10">
    <property type="match status" value="1"/>
</dbReference>
<dbReference type="EMBL" id="JBANBB010000001">
    <property type="protein sequence ID" value="MEK0306020.1"/>
    <property type="molecule type" value="Genomic_DNA"/>
</dbReference>
<dbReference type="GO" id="GO:0003887">
    <property type="term" value="F:DNA-directed DNA polymerase activity"/>
    <property type="evidence" value="ECO:0007669"/>
    <property type="project" value="UniProtKB-EC"/>
</dbReference>
<dbReference type="InterPro" id="IPR008921">
    <property type="entry name" value="DNA_pol3_clamp-load_cplx_C"/>
</dbReference>
<evidence type="ECO:0000256" key="3">
    <source>
        <dbReference type="ARBA" id="ARBA00022679"/>
    </source>
</evidence>
<feature type="region of interest" description="Disordered" evidence="12">
    <location>
        <begin position="626"/>
        <end position="938"/>
    </location>
</feature>
<comment type="catalytic activity">
    <reaction evidence="11">
        <text>DNA(n) + a 2'-deoxyribonucleoside 5'-triphosphate = DNA(n+1) + diphosphate</text>
        <dbReference type="Rhea" id="RHEA:22508"/>
        <dbReference type="Rhea" id="RHEA-COMP:17339"/>
        <dbReference type="Rhea" id="RHEA-COMP:17340"/>
        <dbReference type="ChEBI" id="CHEBI:33019"/>
        <dbReference type="ChEBI" id="CHEBI:61560"/>
        <dbReference type="ChEBI" id="CHEBI:173112"/>
        <dbReference type="EC" id="2.7.7.7"/>
    </reaction>
</comment>
<evidence type="ECO:0000256" key="2">
    <source>
        <dbReference type="ARBA" id="ARBA00012417"/>
    </source>
</evidence>
<evidence type="ECO:0000256" key="12">
    <source>
        <dbReference type="SAM" id="MobiDB-lite"/>
    </source>
</evidence>
<keyword evidence="7" id="KW-0547">Nucleotide-binding</keyword>
<feature type="region of interest" description="Disordered" evidence="12">
    <location>
        <begin position="379"/>
        <end position="492"/>
    </location>
</feature>
<evidence type="ECO:0000313" key="15">
    <source>
        <dbReference type="Proteomes" id="UP001373159"/>
    </source>
</evidence>
<accession>A0ABU8ZLX0</accession>
<feature type="compositionally biased region" description="Gly residues" evidence="12">
    <location>
        <begin position="386"/>
        <end position="398"/>
    </location>
</feature>
<dbReference type="Pfam" id="PF12169">
    <property type="entry name" value="DNA_pol3_gamma3"/>
    <property type="match status" value="1"/>
</dbReference>
<feature type="compositionally biased region" description="Polar residues" evidence="12">
    <location>
        <begin position="806"/>
        <end position="826"/>
    </location>
</feature>
<organism evidence="14 15">
    <name type="scientific">Bifidobacterium favimelis</name>
    <dbReference type="NCBI Taxonomy" id="3122979"/>
    <lineage>
        <taxon>Bacteria</taxon>
        <taxon>Bacillati</taxon>
        <taxon>Actinomycetota</taxon>
        <taxon>Actinomycetes</taxon>
        <taxon>Bifidobacteriales</taxon>
        <taxon>Bifidobacteriaceae</taxon>
        <taxon>Bifidobacterium</taxon>
    </lineage>
</organism>
<evidence type="ECO:0000256" key="8">
    <source>
        <dbReference type="ARBA" id="ARBA00022833"/>
    </source>
</evidence>
<feature type="compositionally biased region" description="Polar residues" evidence="12">
    <location>
        <begin position="728"/>
        <end position="751"/>
    </location>
</feature>
<dbReference type="InterPro" id="IPR003593">
    <property type="entry name" value="AAA+_ATPase"/>
</dbReference>
<dbReference type="Gene3D" id="1.10.8.60">
    <property type="match status" value="1"/>
</dbReference>
<keyword evidence="3 14" id="KW-0808">Transferase</keyword>
<evidence type="ECO:0000256" key="10">
    <source>
        <dbReference type="ARBA" id="ARBA00022932"/>
    </source>
</evidence>
<dbReference type="RefSeq" id="WP_340468561.1">
    <property type="nucleotide sequence ID" value="NZ_JBANBB010000001.1"/>
</dbReference>
<dbReference type="SUPFAM" id="SSF48019">
    <property type="entry name" value="post-AAA+ oligomerization domain-like"/>
    <property type="match status" value="1"/>
</dbReference>